<dbReference type="EMBL" id="CP037422">
    <property type="protein sequence ID" value="QDU11026.1"/>
    <property type="molecule type" value="Genomic_DNA"/>
</dbReference>
<dbReference type="PROSITE" id="PS00605">
    <property type="entry name" value="ATPASE_C"/>
    <property type="match status" value="1"/>
</dbReference>
<evidence type="ECO:0000256" key="3">
    <source>
        <dbReference type="ARBA" id="ARBA00022448"/>
    </source>
</evidence>
<keyword evidence="8 13" id="KW-0406">Ion transport</keyword>
<dbReference type="EMBL" id="CP037920">
    <property type="protein sequence ID" value="QDT97396.1"/>
    <property type="molecule type" value="Genomic_DNA"/>
</dbReference>
<feature type="domain" description="V-ATPase proteolipid subunit C-like" evidence="15">
    <location>
        <begin position="36"/>
        <end position="95"/>
    </location>
</feature>
<comment type="function">
    <text evidence="12 13">F(1)F(0) ATP synthase produces ATP from ADP in the presence of a proton or sodium gradient. F-type ATPases consist of two structural domains, F(1) containing the extramembraneous catalytic core and F(0) containing the membrane proton channel, linked together by a central stalk and a peripheral stalk. During catalysis, ATP synthesis in the catalytic domain of F(1) is coupled via a rotary mechanism of the central stalk subunits to proton translocation.</text>
</comment>
<evidence type="ECO:0000256" key="10">
    <source>
        <dbReference type="ARBA" id="ARBA00023136"/>
    </source>
</evidence>
<dbReference type="GO" id="GO:0045259">
    <property type="term" value="C:proton-transporting ATP synthase complex"/>
    <property type="evidence" value="ECO:0007669"/>
    <property type="project" value="UniProtKB-KW"/>
</dbReference>
<dbReference type="GO" id="GO:0046933">
    <property type="term" value="F:proton-transporting ATP synthase activity, rotational mechanism"/>
    <property type="evidence" value="ECO:0007669"/>
    <property type="project" value="UniProtKB-UniRule"/>
</dbReference>
<dbReference type="SUPFAM" id="SSF81333">
    <property type="entry name" value="F1F0 ATP synthase subunit C"/>
    <property type="match status" value="1"/>
</dbReference>
<sequence length="95" mass="9392" precursor="true">MIQALRIMYMTCVVVLATAVPAMAQAGEGGGISLGALGAGITIIGAGFGIGRIGGSAVEAIARQPEAVGKIQTAMIISAALIEGAAFFALIICMI</sequence>
<dbReference type="Proteomes" id="UP000318384">
    <property type="component" value="Chromosome"/>
</dbReference>
<dbReference type="InterPro" id="IPR020537">
    <property type="entry name" value="ATP_synth_F0_csu_DDCD_BS"/>
</dbReference>
<keyword evidence="5 13" id="KW-0812">Transmembrane</keyword>
<dbReference type="RefSeq" id="WP_232098621.1">
    <property type="nucleotide sequence ID" value="NZ_CP037422.1"/>
</dbReference>
<organism evidence="16 19">
    <name type="scientific">Gimesia aquarii</name>
    <dbReference type="NCBI Taxonomy" id="2527964"/>
    <lineage>
        <taxon>Bacteria</taxon>
        <taxon>Pseudomonadati</taxon>
        <taxon>Planctomycetota</taxon>
        <taxon>Planctomycetia</taxon>
        <taxon>Planctomycetales</taxon>
        <taxon>Planctomycetaceae</taxon>
        <taxon>Gimesia</taxon>
    </lineage>
</organism>
<keyword evidence="9 13" id="KW-0446">Lipid-binding</keyword>
<keyword evidence="7 13" id="KW-1133">Transmembrane helix</keyword>
<dbReference type="Gene3D" id="1.20.20.10">
    <property type="entry name" value="F1F0 ATP synthase subunit C"/>
    <property type="match status" value="1"/>
</dbReference>
<keyword evidence="11 13" id="KW-0066">ATP synthesis</keyword>
<feature type="chain" id="PRO_5041610807" description="ATP synthase subunit c" evidence="14">
    <location>
        <begin position="27"/>
        <end position="95"/>
    </location>
</feature>
<evidence type="ECO:0000256" key="1">
    <source>
        <dbReference type="ARBA" id="ARBA00004141"/>
    </source>
</evidence>
<dbReference type="Pfam" id="PF00137">
    <property type="entry name" value="ATP-synt_C"/>
    <property type="match status" value="1"/>
</dbReference>
<gene>
    <name evidence="16" type="primary">atpE_2</name>
    <name evidence="13" type="synonym">atpE</name>
    <name evidence="16" type="ORF">V144x_28710</name>
    <name evidence="17" type="ORF">V202x_44420</name>
</gene>
<dbReference type="InterPro" id="IPR035921">
    <property type="entry name" value="F/V-ATP_Csub_sf"/>
</dbReference>
<evidence type="ECO:0000313" key="17">
    <source>
        <dbReference type="EMBL" id="QDU11026.1"/>
    </source>
</evidence>
<evidence type="ECO:0000256" key="4">
    <source>
        <dbReference type="ARBA" id="ARBA00022547"/>
    </source>
</evidence>
<name>A0A517VWL7_9PLAN</name>
<evidence type="ECO:0000256" key="13">
    <source>
        <dbReference type="HAMAP-Rule" id="MF_01396"/>
    </source>
</evidence>
<keyword evidence="3 13" id="KW-0813">Transport</keyword>
<feature type="site" description="Reversibly protonated during proton transport" evidence="13">
    <location>
        <position position="83"/>
    </location>
</feature>
<dbReference type="GO" id="GO:0008289">
    <property type="term" value="F:lipid binding"/>
    <property type="evidence" value="ECO:0007669"/>
    <property type="project" value="UniProtKB-KW"/>
</dbReference>
<keyword evidence="18" id="KW-1185">Reference proteome</keyword>
<dbReference type="KEGG" id="gaw:V144x_28710"/>
<evidence type="ECO:0000256" key="12">
    <source>
        <dbReference type="ARBA" id="ARBA00025198"/>
    </source>
</evidence>
<feature type="transmembrane region" description="Helical" evidence="13">
    <location>
        <begin position="34"/>
        <end position="53"/>
    </location>
</feature>
<dbReference type="InterPro" id="IPR005953">
    <property type="entry name" value="ATP_synth_csu_bac/chlpt"/>
</dbReference>
<feature type="signal peptide" evidence="14">
    <location>
        <begin position="1"/>
        <end position="26"/>
    </location>
</feature>
<dbReference type="CDD" id="cd18121">
    <property type="entry name" value="ATP-synt_Fo_c"/>
    <property type="match status" value="1"/>
</dbReference>
<dbReference type="Proteomes" id="UP000318704">
    <property type="component" value="Chromosome"/>
</dbReference>
<reference evidence="18 19" key="1">
    <citation type="submission" date="2019-03" db="EMBL/GenBank/DDBJ databases">
        <title>Deep-cultivation of Planctomycetes and their phenomic and genomic characterization uncovers novel biology.</title>
        <authorList>
            <person name="Wiegand S."/>
            <person name="Jogler M."/>
            <person name="Boedeker C."/>
            <person name="Pinto D."/>
            <person name="Vollmers J."/>
            <person name="Rivas-Marin E."/>
            <person name="Kohn T."/>
            <person name="Peeters S.H."/>
            <person name="Heuer A."/>
            <person name="Rast P."/>
            <person name="Oberbeckmann S."/>
            <person name="Bunk B."/>
            <person name="Jeske O."/>
            <person name="Meyerdierks A."/>
            <person name="Storesund J.E."/>
            <person name="Kallscheuer N."/>
            <person name="Luecker S."/>
            <person name="Lage O.M."/>
            <person name="Pohl T."/>
            <person name="Merkel B.J."/>
            <person name="Hornburger P."/>
            <person name="Mueller R.-W."/>
            <person name="Bruemmer F."/>
            <person name="Labrenz M."/>
            <person name="Spormann A.M."/>
            <person name="Op den Camp H."/>
            <person name="Overmann J."/>
            <person name="Amann R."/>
            <person name="Jetten M.S.M."/>
            <person name="Mascher T."/>
            <person name="Medema M.H."/>
            <person name="Devos D.P."/>
            <person name="Kaster A.-K."/>
            <person name="Ovreas L."/>
            <person name="Rohde M."/>
            <person name="Galperin M.Y."/>
            <person name="Jogler C."/>
        </authorList>
    </citation>
    <scope>NUCLEOTIDE SEQUENCE [LARGE SCALE GENOMIC DNA]</scope>
    <source>
        <strain evidence="16 19">V144</strain>
        <strain evidence="17 18">V202</strain>
    </source>
</reference>
<comment type="similarity">
    <text evidence="2 13">Belongs to the ATPase C chain family.</text>
</comment>
<evidence type="ECO:0000256" key="9">
    <source>
        <dbReference type="ARBA" id="ARBA00023121"/>
    </source>
</evidence>
<keyword evidence="14" id="KW-0732">Signal</keyword>
<dbReference type="InterPro" id="IPR038662">
    <property type="entry name" value="ATP_synth_F0_csu_sf"/>
</dbReference>
<dbReference type="GO" id="GO:0005886">
    <property type="term" value="C:plasma membrane"/>
    <property type="evidence" value="ECO:0007669"/>
    <property type="project" value="UniProtKB-SubCell"/>
</dbReference>
<feature type="transmembrane region" description="Helical" evidence="13">
    <location>
        <begin position="74"/>
        <end position="92"/>
    </location>
</feature>
<accession>A0A517VWL7</accession>
<accession>A0A517X0I8</accession>
<keyword evidence="13" id="KW-1003">Cell membrane</keyword>
<keyword evidence="4 13" id="KW-0138">CF(0)</keyword>
<dbReference type="GO" id="GO:0033177">
    <property type="term" value="C:proton-transporting two-sector ATPase complex, proton-transporting domain"/>
    <property type="evidence" value="ECO:0007669"/>
    <property type="project" value="InterPro"/>
</dbReference>
<dbReference type="AlphaFoldDB" id="A0A517VWL7"/>
<dbReference type="InterPro" id="IPR000454">
    <property type="entry name" value="ATP_synth_F0_csu"/>
</dbReference>
<proteinExistence type="inferred from homology"/>
<evidence type="ECO:0000256" key="5">
    <source>
        <dbReference type="ARBA" id="ARBA00022692"/>
    </source>
</evidence>
<dbReference type="NCBIfam" id="TIGR01260">
    <property type="entry name" value="ATP_synt_c"/>
    <property type="match status" value="1"/>
</dbReference>
<evidence type="ECO:0000313" key="19">
    <source>
        <dbReference type="Proteomes" id="UP000318704"/>
    </source>
</evidence>
<evidence type="ECO:0000259" key="15">
    <source>
        <dbReference type="Pfam" id="PF00137"/>
    </source>
</evidence>
<dbReference type="PRINTS" id="PR00124">
    <property type="entry name" value="ATPASEC"/>
</dbReference>
<evidence type="ECO:0000256" key="8">
    <source>
        <dbReference type="ARBA" id="ARBA00023065"/>
    </source>
</evidence>
<keyword evidence="10 13" id="KW-0472">Membrane</keyword>
<comment type="subcellular location">
    <subcellularLocation>
        <location evidence="13">Cell membrane</location>
        <topology evidence="13">Multi-pass membrane protein</topology>
    </subcellularLocation>
    <subcellularLocation>
        <location evidence="1">Membrane</location>
        <topology evidence="1">Multi-pass membrane protein</topology>
    </subcellularLocation>
</comment>
<evidence type="ECO:0000256" key="6">
    <source>
        <dbReference type="ARBA" id="ARBA00022781"/>
    </source>
</evidence>
<keyword evidence="6 13" id="KW-0375">Hydrogen ion transport</keyword>
<evidence type="ECO:0000256" key="2">
    <source>
        <dbReference type="ARBA" id="ARBA00006704"/>
    </source>
</evidence>
<evidence type="ECO:0000256" key="7">
    <source>
        <dbReference type="ARBA" id="ARBA00022989"/>
    </source>
</evidence>
<evidence type="ECO:0000256" key="11">
    <source>
        <dbReference type="ARBA" id="ARBA00023310"/>
    </source>
</evidence>
<evidence type="ECO:0000313" key="16">
    <source>
        <dbReference type="EMBL" id="QDT97396.1"/>
    </source>
</evidence>
<evidence type="ECO:0000256" key="14">
    <source>
        <dbReference type="SAM" id="SignalP"/>
    </source>
</evidence>
<protein>
    <recommendedName>
        <fullName evidence="13">ATP synthase subunit c</fullName>
    </recommendedName>
    <alternativeName>
        <fullName evidence="13">ATP synthase F(0) sector subunit c</fullName>
    </alternativeName>
    <alternativeName>
        <fullName evidence="13">F-type ATPase subunit c</fullName>
        <shortName evidence="13">F-ATPase subunit c</shortName>
    </alternativeName>
    <alternativeName>
        <fullName evidence="13">Lipid-binding protein</fullName>
    </alternativeName>
</protein>
<comment type="function">
    <text evidence="13">Key component of the F(0) channel; it plays a direct role in translocation across the membrane. A homomeric c-ring of between 10-14 subunits forms the central stalk rotor element with the F(1) delta and epsilon subunits.</text>
</comment>
<dbReference type="InterPro" id="IPR002379">
    <property type="entry name" value="ATPase_proteolipid_c-like_dom"/>
</dbReference>
<evidence type="ECO:0000313" key="18">
    <source>
        <dbReference type="Proteomes" id="UP000318384"/>
    </source>
</evidence>
<dbReference type="HAMAP" id="MF_01396">
    <property type="entry name" value="ATP_synth_c_bact"/>
    <property type="match status" value="1"/>
</dbReference>